<protein>
    <submittedName>
        <fullName evidence="1">Uncharacterized protein</fullName>
    </submittedName>
</protein>
<keyword evidence="2" id="KW-1185">Reference proteome</keyword>
<name>A0AAV0XDS3_9HEMI</name>
<proteinExistence type="predicted"/>
<reference evidence="1 2" key="1">
    <citation type="submission" date="2023-01" db="EMBL/GenBank/DDBJ databases">
        <authorList>
            <person name="Whitehead M."/>
        </authorList>
    </citation>
    <scope>NUCLEOTIDE SEQUENCE [LARGE SCALE GENOMIC DNA]</scope>
</reference>
<dbReference type="AlphaFoldDB" id="A0AAV0XDS3"/>
<sequence length="86" mass="9391">MLKNYSAILNFLNNEVDIQADKDVVEAVGIQNQIQKCQFLIVIIILKEALGIINILSISLQSKTATLGKARKVVNGDMGSSNLLYA</sequence>
<organism evidence="1 2">
    <name type="scientific">Macrosiphum euphorbiae</name>
    <name type="common">potato aphid</name>
    <dbReference type="NCBI Taxonomy" id="13131"/>
    <lineage>
        <taxon>Eukaryota</taxon>
        <taxon>Metazoa</taxon>
        <taxon>Ecdysozoa</taxon>
        <taxon>Arthropoda</taxon>
        <taxon>Hexapoda</taxon>
        <taxon>Insecta</taxon>
        <taxon>Pterygota</taxon>
        <taxon>Neoptera</taxon>
        <taxon>Paraneoptera</taxon>
        <taxon>Hemiptera</taxon>
        <taxon>Sternorrhyncha</taxon>
        <taxon>Aphidomorpha</taxon>
        <taxon>Aphidoidea</taxon>
        <taxon>Aphididae</taxon>
        <taxon>Macrosiphini</taxon>
        <taxon>Macrosiphum</taxon>
    </lineage>
</organism>
<accession>A0AAV0XDS3</accession>
<comment type="caution">
    <text evidence="1">The sequence shown here is derived from an EMBL/GenBank/DDBJ whole genome shotgun (WGS) entry which is preliminary data.</text>
</comment>
<dbReference type="EMBL" id="CARXXK010000004">
    <property type="protein sequence ID" value="CAI6366338.1"/>
    <property type="molecule type" value="Genomic_DNA"/>
</dbReference>
<evidence type="ECO:0000313" key="2">
    <source>
        <dbReference type="Proteomes" id="UP001160148"/>
    </source>
</evidence>
<evidence type="ECO:0000313" key="1">
    <source>
        <dbReference type="EMBL" id="CAI6366338.1"/>
    </source>
</evidence>
<gene>
    <name evidence="1" type="ORF">MEUPH1_LOCUS20936</name>
</gene>
<dbReference type="Proteomes" id="UP001160148">
    <property type="component" value="Unassembled WGS sequence"/>
</dbReference>